<dbReference type="Pfam" id="PF08310">
    <property type="entry name" value="LGFP"/>
    <property type="match status" value="4"/>
</dbReference>
<name>A0A7K0DRX0_9NOCA</name>
<proteinExistence type="predicted"/>
<evidence type="ECO:0000313" key="3">
    <source>
        <dbReference type="Proteomes" id="UP000431401"/>
    </source>
</evidence>
<accession>A0A7K0DRX0</accession>
<dbReference type="Proteomes" id="UP000431401">
    <property type="component" value="Unassembled WGS sequence"/>
</dbReference>
<feature type="chain" id="PRO_5038371875" description="LGFP repeat-containing protein" evidence="1">
    <location>
        <begin position="28"/>
        <end position="238"/>
    </location>
</feature>
<comment type="caution">
    <text evidence="2">The sequence shown here is derived from an EMBL/GenBank/DDBJ whole genome shotgun (WGS) entry which is preliminary data.</text>
</comment>
<gene>
    <name evidence="2" type="ORF">NRB56_40500</name>
</gene>
<dbReference type="InterPro" id="IPR013207">
    <property type="entry name" value="LGFP"/>
</dbReference>
<keyword evidence="3" id="KW-1185">Reference proteome</keyword>
<evidence type="ECO:0000256" key="1">
    <source>
        <dbReference type="SAM" id="SignalP"/>
    </source>
</evidence>
<dbReference type="AlphaFoldDB" id="A0A7K0DRX0"/>
<feature type="signal peptide" evidence="1">
    <location>
        <begin position="1"/>
        <end position="27"/>
    </location>
</feature>
<organism evidence="2 3">
    <name type="scientific">Nocardia aurantia</name>
    <dbReference type="NCBI Taxonomy" id="2585199"/>
    <lineage>
        <taxon>Bacteria</taxon>
        <taxon>Bacillati</taxon>
        <taxon>Actinomycetota</taxon>
        <taxon>Actinomycetes</taxon>
        <taxon>Mycobacteriales</taxon>
        <taxon>Nocardiaceae</taxon>
        <taxon>Nocardia</taxon>
    </lineage>
</organism>
<sequence>MHRHRVAVVAGLVSAVLVAGTAATASARQIGGFDVGGAIETEYDQSGGFDLLGNPTGPDSLGANGGHFQVFEHGSIYWSPDTGAHEIGGFIRDRWGALGWEKGVLGYPTTRESDATDGKYNNFQNGSIYWSQDTGAHQIGGAIYVKWAAHDYERGPLGFPTSDEFATKGGGKANLFSGGAIYWTKATTAHILSNGPILDQWTVAGSDSGRYGFPTSDEYDVPGGKAQNFQHGTITVRS</sequence>
<evidence type="ECO:0000313" key="2">
    <source>
        <dbReference type="EMBL" id="MQY28466.1"/>
    </source>
</evidence>
<dbReference type="OrthoDB" id="514320at2"/>
<protein>
    <recommendedName>
        <fullName evidence="4">LGFP repeat-containing protein</fullName>
    </recommendedName>
</protein>
<keyword evidence="1" id="KW-0732">Signal</keyword>
<dbReference type="EMBL" id="WEGI01000009">
    <property type="protein sequence ID" value="MQY28466.1"/>
    <property type="molecule type" value="Genomic_DNA"/>
</dbReference>
<reference evidence="2 3" key="1">
    <citation type="submission" date="2019-10" db="EMBL/GenBank/DDBJ databases">
        <title>Nocardia macrotermitis sp. nov. and Nocardia aurantia sp. nov., isolated from the gut of fungus growing-termite Macrotermes natalensis.</title>
        <authorList>
            <person name="Benndorf R."/>
            <person name="Schwitalla J."/>
            <person name="Martin K."/>
            <person name="De Beer W."/>
            <person name="Kaster A.-K."/>
            <person name="Vollmers J."/>
            <person name="Poulsen M."/>
            <person name="Beemelmanns C."/>
        </authorList>
    </citation>
    <scope>NUCLEOTIDE SEQUENCE [LARGE SCALE GENOMIC DNA]</scope>
    <source>
        <strain evidence="2 3">RB56</strain>
    </source>
</reference>
<evidence type="ECO:0008006" key="4">
    <source>
        <dbReference type="Google" id="ProtNLM"/>
    </source>
</evidence>